<accession>A0ABW4K2J9</accession>
<reference evidence="2" key="1">
    <citation type="journal article" date="2019" name="Int. J. Syst. Evol. Microbiol.">
        <title>The Global Catalogue of Microorganisms (GCM) 10K type strain sequencing project: providing services to taxonomists for standard genome sequencing and annotation.</title>
        <authorList>
            <consortium name="The Broad Institute Genomics Platform"/>
            <consortium name="The Broad Institute Genome Sequencing Center for Infectious Disease"/>
            <person name="Wu L."/>
            <person name="Ma J."/>
        </authorList>
    </citation>
    <scope>NUCLEOTIDE SEQUENCE [LARGE SCALE GENOMIC DNA]</scope>
    <source>
        <strain evidence="2">KCTC 23707</strain>
    </source>
</reference>
<organism evidence="1 2">
    <name type="scientific">Methylopila henanensis</name>
    <dbReference type="NCBI Taxonomy" id="873516"/>
    <lineage>
        <taxon>Bacteria</taxon>
        <taxon>Pseudomonadati</taxon>
        <taxon>Pseudomonadota</taxon>
        <taxon>Alphaproteobacteria</taxon>
        <taxon>Hyphomicrobiales</taxon>
        <taxon>Methylopilaceae</taxon>
        <taxon>Methylopila</taxon>
    </lineage>
</organism>
<proteinExistence type="predicted"/>
<name>A0ABW4K2J9_9HYPH</name>
<dbReference type="EMBL" id="JBHUER010000001">
    <property type="protein sequence ID" value="MFD1701716.1"/>
    <property type="molecule type" value="Genomic_DNA"/>
</dbReference>
<protein>
    <recommendedName>
        <fullName evidence="3">DUF3703 domain-containing protein</fullName>
    </recommendedName>
</protein>
<evidence type="ECO:0000313" key="1">
    <source>
        <dbReference type="EMBL" id="MFD1701716.1"/>
    </source>
</evidence>
<comment type="caution">
    <text evidence="1">The sequence shown here is derived from an EMBL/GenBank/DDBJ whole genome shotgun (WGS) entry which is preliminary data.</text>
</comment>
<evidence type="ECO:0000313" key="2">
    <source>
        <dbReference type="Proteomes" id="UP001597308"/>
    </source>
</evidence>
<sequence>MPPLGDPPDCLIDPDAREAWHEFEAAAPWLNRSHRAVVHIACHLHARMRRGEAGVPALNLLRQCLNSLGLTPTSTAAIRALPESADPADPATEFFN</sequence>
<keyword evidence="2" id="KW-1185">Reference proteome</keyword>
<gene>
    <name evidence="1" type="ORF">ACFSCV_01740</name>
</gene>
<dbReference type="Proteomes" id="UP001597308">
    <property type="component" value="Unassembled WGS sequence"/>
</dbReference>
<dbReference type="RefSeq" id="WP_378796389.1">
    <property type="nucleotide sequence ID" value="NZ_JBHUER010000001.1"/>
</dbReference>
<evidence type="ECO:0008006" key="3">
    <source>
        <dbReference type="Google" id="ProtNLM"/>
    </source>
</evidence>